<dbReference type="PANTHER" id="PTHR36152:SF1">
    <property type="entry name" value="UBIQUITIN-LIKE DOMAIN-CONTAINING PROTEIN"/>
    <property type="match status" value="1"/>
</dbReference>
<dbReference type="InterPro" id="IPR008514">
    <property type="entry name" value="T6SS_Hcp"/>
</dbReference>
<evidence type="ECO:0000313" key="2">
    <source>
        <dbReference type="Proteomes" id="UP000444174"/>
    </source>
</evidence>
<evidence type="ECO:0000313" key="1">
    <source>
        <dbReference type="EMBL" id="MQQ10101.1"/>
    </source>
</evidence>
<dbReference type="Proteomes" id="UP000444174">
    <property type="component" value="Unassembled WGS sequence"/>
</dbReference>
<dbReference type="InterPro" id="IPR036624">
    <property type="entry name" value="Hcp1-lik_sf"/>
</dbReference>
<gene>
    <name evidence="1" type="ORF">GFB49_16660</name>
</gene>
<dbReference type="PANTHER" id="PTHR36152">
    <property type="entry name" value="CYTOPLASMIC PROTEIN-RELATED"/>
    <property type="match status" value="1"/>
</dbReference>
<comment type="caution">
    <text evidence="1">The sequence shown here is derived from an EMBL/GenBank/DDBJ whole genome shotgun (WGS) entry which is preliminary data.</text>
</comment>
<keyword evidence="2" id="KW-1185">Reference proteome</keyword>
<sequence>MAANMFIEISDIEGDSMEQKHEKWIVIESASWNVERSVEMSDLGSTQRMHANSNFGKVELTSQMGKASNEIAKSVANGTVRPEITMHWCRSGDAQADGLLEYSVWKFKEVVIDSYSLSASADGIPEETWSLAYAAIEHTYKSTNQKTGKLESPIVFKWNVQKGKFEY</sequence>
<dbReference type="InterPro" id="IPR053165">
    <property type="entry name" value="HSI-I_assembly_Hcp1"/>
</dbReference>
<protein>
    <submittedName>
        <fullName evidence="1">Hcp1 family type VI secretion system effector</fullName>
    </submittedName>
</protein>
<accession>A0A843YGX1</accession>
<dbReference type="RefSeq" id="WP_153217080.1">
    <property type="nucleotide sequence ID" value="NZ_WIBF01000012.1"/>
</dbReference>
<name>A0A843YGX1_9RHOB</name>
<dbReference type="Pfam" id="PF05638">
    <property type="entry name" value="T6SS_HCP"/>
    <property type="match status" value="1"/>
</dbReference>
<dbReference type="AlphaFoldDB" id="A0A843YGX1"/>
<proteinExistence type="predicted"/>
<organism evidence="1 2">
    <name type="scientific">Tritonibacter litoralis</name>
    <dbReference type="NCBI Taxonomy" id="2662264"/>
    <lineage>
        <taxon>Bacteria</taxon>
        <taxon>Pseudomonadati</taxon>
        <taxon>Pseudomonadota</taxon>
        <taxon>Alphaproteobacteria</taxon>
        <taxon>Rhodobacterales</taxon>
        <taxon>Paracoccaceae</taxon>
        <taxon>Tritonibacter</taxon>
    </lineage>
</organism>
<dbReference type="SUPFAM" id="SSF141452">
    <property type="entry name" value="Hcp1-like"/>
    <property type="match status" value="1"/>
</dbReference>
<reference evidence="1 2" key="1">
    <citation type="submission" date="2019-10" db="EMBL/GenBank/DDBJ databases">
        <title>Epibacterium sp. nov., isolated from seawater.</title>
        <authorList>
            <person name="Zhang X."/>
            <person name="Li N."/>
        </authorList>
    </citation>
    <scope>NUCLEOTIDE SEQUENCE [LARGE SCALE GENOMIC DNA]</scope>
    <source>
        <strain evidence="1 2">SM1979</strain>
    </source>
</reference>
<dbReference type="EMBL" id="WIBF01000012">
    <property type="protein sequence ID" value="MQQ10101.1"/>
    <property type="molecule type" value="Genomic_DNA"/>
</dbReference>
<dbReference type="Gene3D" id="2.30.110.20">
    <property type="entry name" value="Hcp1-like"/>
    <property type="match status" value="1"/>
</dbReference>